<dbReference type="InterPro" id="IPR050256">
    <property type="entry name" value="Glycosyltransferase_2"/>
</dbReference>
<dbReference type="GO" id="GO:0005886">
    <property type="term" value="C:plasma membrane"/>
    <property type="evidence" value="ECO:0007669"/>
    <property type="project" value="TreeGrafter"/>
</dbReference>
<dbReference type="PANTHER" id="PTHR48090">
    <property type="entry name" value="UNDECAPRENYL-PHOSPHATE 4-DEOXY-4-FORMAMIDO-L-ARABINOSE TRANSFERASE-RELATED"/>
    <property type="match status" value="1"/>
</dbReference>
<organism evidence="10 11">
    <name type="scientific">Allofournierella massiliensis</name>
    <dbReference type="NCBI Taxonomy" id="1650663"/>
    <lineage>
        <taxon>Bacteria</taxon>
        <taxon>Bacillati</taxon>
        <taxon>Bacillota</taxon>
        <taxon>Clostridia</taxon>
        <taxon>Eubacteriales</taxon>
        <taxon>Oscillospiraceae</taxon>
        <taxon>Allofournierella</taxon>
    </lineage>
</organism>
<dbReference type="Proteomes" id="UP000295184">
    <property type="component" value="Unassembled WGS sequence"/>
</dbReference>
<reference evidence="10 11" key="1">
    <citation type="submission" date="2019-03" db="EMBL/GenBank/DDBJ databases">
        <title>Genomic Encyclopedia of Type Strains, Phase IV (KMG-IV): sequencing the most valuable type-strain genomes for metagenomic binning, comparative biology and taxonomic classification.</title>
        <authorList>
            <person name="Goeker M."/>
        </authorList>
    </citation>
    <scope>NUCLEOTIDE SEQUENCE [LARGE SCALE GENOMIC DNA]</scope>
    <source>
        <strain evidence="10 11">DSM 100451</strain>
    </source>
</reference>
<dbReference type="STRING" id="1650663.GCA_001486665_00771"/>
<dbReference type="GO" id="GO:0009103">
    <property type="term" value="P:lipopolysaccharide biosynthetic process"/>
    <property type="evidence" value="ECO:0007669"/>
    <property type="project" value="UniProtKB-KW"/>
</dbReference>
<proteinExistence type="predicted"/>
<dbReference type="RefSeq" id="WP_172733323.1">
    <property type="nucleotide sequence ID" value="NZ_CABKVM010000013.1"/>
</dbReference>
<keyword evidence="6 8" id="KW-1133">Transmembrane helix</keyword>
<keyword evidence="2" id="KW-0328">Glycosyltransferase</keyword>
<dbReference type="AlphaFoldDB" id="A0A4V2QB22"/>
<evidence type="ECO:0000313" key="11">
    <source>
        <dbReference type="Proteomes" id="UP000295184"/>
    </source>
</evidence>
<evidence type="ECO:0000256" key="6">
    <source>
        <dbReference type="ARBA" id="ARBA00022989"/>
    </source>
</evidence>
<evidence type="ECO:0000259" key="9">
    <source>
        <dbReference type="Pfam" id="PF00535"/>
    </source>
</evidence>
<feature type="transmembrane region" description="Helical" evidence="8">
    <location>
        <begin position="231"/>
        <end position="252"/>
    </location>
</feature>
<evidence type="ECO:0000256" key="5">
    <source>
        <dbReference type="ARBA" id="ARBA00022985"/>
    </source>
</evidence>
<keyword evidence="4 8" id="KW-0812">Transmembrane</keyword>
<dbReference type="InterPro" id="IPR001173">
    <property type="entry name" value="Glyco_trans_2-like"/>
</dbReference>
<keyword evidence="1" id="KW-1003">Cell membrane</keyword>
<evidence type="ECO:0000256" key="8">
    <source>
        <dbReference type="SAM" id="Phobius"/>
    </source>
</evidence>
<dbReference type="InterPro" id="IPR029044">
    <property type="entry name" value="Nucleotide-diphossugar_trans"/>
</dbReference>
<protein>
    <submittedName>
        <fullName evidence="10">Undecaprenyl-phosphate 4-deoxy-4-formamido-L-arabinose transferase</fullName>
    </submittedName>
</protein>
<comment type="caution">
    <text evidence="10">The sequence shown here is derived from an EMBL/GenBank/DDBJ whole genome shotgun (WGS) entry which is preliminary data.</text>
</comment>
<keyword evidence="5" id="KW-0448">Lipopolysaccharide biosynthesis</keyword>
<dbReference type="Pfam" id="PF00535">
    <property type="entry name" value="Glycos_transf_2"/>
    <property type="match status" value="1"/>
</dbReference>
<evidence type="ECO:0000313" key="10">
    <source>
        <dbReference type="EMBL" id="TCL54732.1"/>
    </source>
</evidence>
<dbReference type="PANTHER" id="PTHR48090:SF3">
    <property type="entry name" value="UNDECAPRENYL-PHOSPHATE 4-DEOXY-4-FORMAMIDO-L-ARABINOSE TRANSFERASE"/>
    <property type="match status" value="1"/>
</dbReference>
<evidence type="ECO:0000256" key="2">
    <source>
        <dbReference type="ARBA" id="ARBA00022676"/>
    </source>
</evidence>
<keyword evidence="7 8" id="KW-0472">Membrane</keyword>
<dbReference type="GO" id="GO:0099621">
    <property type="term" value="F:undecaprenyl-phosphate 4-deoxy-4-formamido-L-arabinose transferase activity"/>
    <property type="evidence" value="ECO:0007669"/>
    <property type="project" value="TreeGrafter"/>
</dbReference>
<sequence>MEQTCKISVIVPCYYSEKTIAKAVHLAREELLRLGYDYEFVLVNDGSTDGTFAQIQALCAEDPKVKGVDFSRNFGQHSALMAALHYVTGDYVLSMDDDLQTHPSQFGKLLDTIRNGGYDVVYGWYPQKHHNWFRNLGSRFEGWTMQVLTGRPKGLHTSSFWVAKAFVCRHAIEYMGPYPHMSGLLMRITKNVGNVELQHFDREVGQSGYNLKSLIRLWSTSTNFSVLPLRFSLVCGALFGAAGLISALVVIVRKLMDPTVMTGWSSLMVVILLAAGINLICLGLVGEYVGRMFMIANKQPQYVVRTQCNVGAAAKHKEEEK</sequence>
<evidence type="ECO:0000256" key="3">
    <source>
        <dbReference type="ARBA" id="ARBA00022679"/>
    </source>
</evidence>
<gene>
    <name evidence="10" type="ORF">EDD77_12064</name>
</gene>
<dbReference type="CDD" id="cd04187">
    <property type="entry name" value="DPM1_like_bac"/>
    <property type="match status" value="1"/>
</dbReference>
<feature type="transmembrane region" description="Helical" evidence="8">
    <location>
        <begin position="264"/>
        <end position="285"/>
    </location>
</feature>
<evidence type="ECO:0000256" key="4">
    <source>
        <dbReference type="ARBA" id="ARBA00022692"/>
    </source>
</evidence>
<dbReference type="EMBL" id="SLUM01000020">
    <property type="protein sequence ID" value="TCL54732.1"/>
    <property type="molecule type" value="Genomic_DNA"/>
</dbReference>
<keyword evidence="3 10" id="KW-0808">Transferase</keyword>
<name>A0A4V2QB22_9FIRM</name>
<dbReference type="GeneID" id="97380647"/>
<evidence type="ECO:0000256" key="7">
    <source>
        <dbReference type="ARBA" id="ARBA00023136"/>
    </source>
</evidence>
<feature type="domain" description="Glycosyltransferase 2-like" evidence="9">
    <location>
        <begin position="8"/>
        <end position="139"/>
    </location>
</feature>
<evidence type="ECO:0000256" key="1">
    <source>
        <dbReference type="ARBA" id="ARBA00022475"/>
    </source>
</evidence>
<dbReference type="SUPFAM" id="SSF53448">
    <property type="entry name" value="Nucleotide-diphospho-sugar transferases"/>
    <property type="match status" value="1"/>
</dbReference>
<dbReference type="Gene3D" id="3.90.550.10">
    <property type="entry name" value="Spore Coat Polysaccharide Biosynthesis Protein SpsA, Chain A"/>
    <property type="match status" value="1"/>
</dbReference>
<accession>A0A4V2QB22</accession>